<reference evidence="1 2" key="2">
    <citation type="submission" date="2020-03" db="EMBL/GenBank/DDBJ databases">
        <authorList>
            <person name="Ichikawa N."/>
            <person name="Kimura A."/>
            <person name="Kitahashi Y."/>
            <person name="Uohara A."/>
        </authorList>
    </citation>
    <scope>NUCLEOTIDE SEQUENCE [LARGE SCALE GENOMIC DNA]</scope>
    <source>
        <strain evidence="1 2">NBRC 108638</strain>
    </source>
</reference>
<accession>A0A6V8LGA5</accession>
<dbReference type="RefSeq" id="WP_345534807.1">
    <property type="nucleotide sequence ID" value="NZ_BAABJB010000001.1"/>
</dbReference>
<dbReference type="InterPro" id="IPR025851">
    <property type="entry name" value="SUKH-4"/>
</dbReference>
<evidence type="ECO:0008006" key="3">
    <source>
        <dbReference type="Google" id="ProtNLM"/>
    </source>
</evidence>
<evidence type="ECO:0000313" key="1">
    <source>
        <dbReference type="EMBL" id="GFJ93629.1"/>
    </source>
</evidence>
<name>A0A6V8LGA5_9ACTN</name>
<comment type="caution">
    <text evidence="1">The sequence shown here is derived from an EMBL/GenBank/DDBJ whole genome shotgun (WGS) entry which is preliminary data.</text>
</comment>
<proteinExistence type="predicted"/>
<dbReference type="EMBL" id="BLPG01000001">
    <property type="protein sequence ID" value="GFJ93629.1"/>
    <property type="molecule type" value="Genomic_DNA"/>
</dbReference>
<dbReference type="Pfam" id="PF14435">
    <property type="entry name" value="SUKH-4"/>
    <property type="match status" value="1"/>
</dbReference>
<organism evidence="1 2">
    <name type="scientific">Phytohabitans rumicis</name>
    <dbReference type="NCBI Taxonomy" id="1076125"/>
    <lineage>
        <taxon>Bacteria</taxon>
        <taxon>Bacillati</taxon>
        <taxon>Actinomycetota</taxon>
        <taxon>Actinomycetes</taxon>
        <taxon>Micromonosporales</taxon>
        <taxon>Micromonosporaceae</taxon>
    </lineage>
</organism>
<sequence length="156" mass="16941">MNPSKEATLGVVLDTTGLAAEVAVQGARLSVIGYVWEPTTELVAVDSDGAVWSCSPSRGTRMLLNSSVDALRRFLDLFEQFFTVTDAPPPATYTAAHMAEKLAAFRRGEIKPAAGGPDNRKARIKQLKKTLHETDRPAVTATWWSTILEQVDDGIL</sequence>
<protein>
    <recommendedName>
        <fullName evidence="3">SUKH-4 immunity protein of toxin-antitoxin system</fullName>
    </recommendedName>
</protein>
<evidence type="ECO:0000313" key="2">
    <source>
        <dbReference type="Proteomes" id="UP000482960"/>
    </source>
</evidence>
<dbReference type="AlphaFoldDB" id="A0A6V8LGA5"/>
<gene>
    <name evidence="1" type="ORF">Prum_072710</name>
</gene>
<keyword evidence="2" id="KW-1185">Reference proteome</keyword>
<reference evidence="1 2" key="1">
    <citation type="submission" date="2020-03" db="EMBL/GenBank/DDBJ databases">
        <title>Whole genome shotgun sequence of Phytohabitans rumicis NBRC 108638.</title>
        <authorList>
            <person name="Komaki H."/>
            <person name="Tamura T."/>
        </authorList>
    </citation>
    <scope>NUCLEOTIDE SEQUENCE [LARGE SCALE GENOMIC DNA]</scope>
    <source>
        <strain evidence="1 2">NBRC 108638</strain>
    </source>
</reference>
<dbReference type="Proteomes" id="UP000482960">
    <property type="component" value="Unassembled WGS sequence"/>
</dbReference>